<dbReference type="SUPFAM" id="SSF57196">
    <property type="entry name" value="EGF/Laminin"/>
    <property type="match status" value="1"/>
</dbReference>
<reference evidence="9" key="3">
    <citation type="submission" date="2015-06" db="UniProtKB">
        <authorList>
            <consortium name="EnsemblMetazoa"/>
        </authorList>
    </citation>
    <scope>IDENTIFICATION</scope>
</reference>
<dbReference type="Gene3D" id="2.10.50.10">
    <property type="entry name" value="Tumor Necrosis Factor Receptor, subunit A, domain 2"/>
    <property type="match status" value="3"/>
</dbReference>
<evidence type="ECO:0000313" key="9">
    <source>
        <dbReference type="EnsemblMetazoa" id="CapteP223058"/>
    </source>
</evidence>
<feature type="disulfide bond" evidence="5">
    <location>
        <begin position="343"/>
        <end position="370"/>
    </location>
</feature>
<keyword evidence="10" id="KW-1185">Reference proteome</keyword>
<name>R7TM49_CAPTE</name>
<dbReference type="CDD" id="cd00033">
    <property type="entry name" value="CCP"/>
    <property type="match status" value="7"/>
</dbReference>
<dbReference type="HOGENOM" id="CLU_278516_0_0_1"/>
<protein>
    <recommendedName>
        <fullName evidence="7">Sushi domain-containing protein</fullName>
    </recommendedName>
</protein>
<feature type="signal peptide" evidence="6">
    <location>
        <begin position="1"/>
        <end position="19"/>
    </location>
</feature>
<proteinExistence type="predicted"/>
<keyword evidence="1 5" id="KW-0768">Sushi</keyword>
<evidence type="ECO:0000313" key="10">
    <source>
        <dbReference type="Proteomes" id="UP000014760"/>
    </source>
</evidence>
<dbReference type="SMART" id="SM00179">
    <property type="entry name" value="EGF_CA"/>
    <property type="match status" value="1"/>
</dbReference>
<dbReference type="Pfam" id="PF00084">
    <property type="entry name" value="Sushi"/>
    <property type="match status" value="6"/>
</dbReference>
<dbReference type="GO" id="GO:0005509">
    <property type="term" value="F:calcium ion binding"/>
    <property type="evidence" value="ECO:0007669"/>
    <property type="project" value="InterPro"/>
</dbReference>
<dbReference type="OrthoDB" id="6126934at2759"/>
<evidence type="ECO:0000256" key="4">
    <source>
        <dbReference type="ARBA" id="ARBA00023157"/>
    </source>
</evidence>
<feature type="domain" description="Sushi" evidence="7">
    <location>
        <begin position="256"/>
        <end position="314"/>
    </location>
</feature>
<dbReference type="InterPro" id="IPR011641">
    <property type="entry name" value="Tyr-kin_ephrin_A/B_rcpt-like"/>
</dbReference>
<feature type="domain" description="Sushi" evidence="7">
    <location>
        <begin position="315"/>
        <end position="372"/>
    </location>
</feature>
<dbReference type="EMBL" id="AMQN01012175">
    <property type="status" value="NOT_ANNOTATED_CDS"/>
    <property type="molecule type" value="Genomic_DNA"/>
</dbReference>
<dbReference type="FunFam" id="2.10.70.10:FF:000014">
    <property type="entry name" value="Membrane cofactor protein"/>
    <property type="match status" value="1"/>
</dbReference>
<evidence type="ECO:0000256" key="6">
    <source>
        <dbReference type="SAM" id="SignalP"/>
    </source>
</evidence>
<dbReference type="SMART" id="SM01411">
    <property type="entry name" value="Ephrin_rec_like"/>
    <property type="match status" value="3"/>
</dbReference>
<dbReference type="AlphaFoldDB" id="R7TM49"/>
<evidence type="ECO:0000256" key="5">
    <source>
        <dbReference type="PROSITE-ProRule" id="PRU00302"/>
    </source>
</evidence>
<evidence type="ECO:0000256" key="3">
    <source>
        <dbReference type="ARBA" id="ARBA00022737"/>
    </source>
</evidence>
<feature type="disulfide bond" evidence="5">
    <location>
        <begin position="543"/>
        <end position="570"/>
    </location>
</feature>
<evidence type="ECO:0000256" key="2">
    <source>
        <dbReference type="ARBA" id="ARBA00022729"/>
    </source>
</evidence>
<keyword evidence="2 6" id="KW-0732">Signal</keyword>
<dbReference type="EnsemblMetazoa" id="CapteT223058">
    <property type="protein sequence ID" value="CapteP223058"/>
    <property type="gene ID" value="CapteG223058"/>
</dbReference>
<dbReference type="InterPro" id="IPR035976">
    <property type="entry name" value="Sushi/SCR/CCP_sf"/>
</dbReference>
<evidence type="ECO:0000313" key="8">
    <source>
        <dbReference type="EMBL" id="ELT94724.1"/>
    </source>
</evidence>
<evidence type="ECO:0000259" key="7">
    <source>
        <dbReference type="PROSITE" id="PS50923"/>
    </source>
</evidence>
<keyword evidence="4 5" id="KW-1015">Disulfide bond</keyword>
<dbReference type="InterPro" id="IPR051277">
    <property type="entry name" value="SEZ6_CSMD_C4BPB_Regulators"/>
</dbReference>
<dbReference type="SUPFAM" id="SSF57535">
    <property type="entry name" value="Complement control module/SCR domain"/>
    <property type="match status" value="7"/>
</dbReference>
<feature type="disulfide bond" evidence="5">
    <location>
        <begin position="285"/>
        <end position="312"/>
    </location>
</feature>
<dbReference type="SMART" id="SM00032">
    <property type="entry name" value="CCP"/>
    <property type="match status" value="8"/>
</dbReference>
<accession>R7TM49</accession>
<organism evidence="8">
    <name type="scientific">Capitella teleta</name>
    <name type="common">Polychaete worm</name>
    <dbReference type="NCBI Taxonomy" id="283909"/>
    <lineage>
        <taxon>Eukaryota</taxon>
        <taxon>Metazoa</taxon>
        <taxon>Spiralia</taxon>
        <taxon>Lophotrochozoa</taxon>
        <taxon>Annelida</taxon>
        <taxon>Polychaeta</taxon>
        <taxon>Sedentaria</taxon>
        <taxon>Scolecida</taxon>
        <taxon>Capitellidae</taxon>
        <taxon>Capitella</taxon>
    </lineage>
</organism>
<dbReference type="Gene3D" id="2.10.25.10">
    <property type="entry name" value="Laminin"/>
    <property type="match status" value="1"/>
</dbReference>
<dbReference type="Proteomes" id="UP000014760">
    <property type="component" value="Unassembled WGS sequence"/>
</dbReference>
<dbReference type="PROSITE" id="PS50923">
    <property type="entry name" value="SUSHI"/>
    <property type="match status" value="8"/>
</dbReference>
<feature type="domain" description="Sushi" evidence="7">
    <location>
        <begin position="455"/>
        <end position="511"/>
    </location>
</feature>
<dbReference type="EMBL" id="KB309345">
    <property type="protein sequence ID" value="ELT94724.1"/>
    <property type="molecule type" value="Genomic_DNA"/>
</dbReference>
<feature type="disulfide bond" evidence="5">
    <location>
        <begin position="514"/>
        <end position="557"/>
    </location>
</feature>
<dbReference type="SUPFAM" id="SSF57586">
    <property type="entry name" value="TNF receptor-like"/>
    <property type="match status" value="1"/>
</dbReference>
<dbReference type="STRING" id="283909.R7TM49"/>
<reference evidence="10" key="1">
    <citation type="submission" date="2012-12" db="EMBL/GenBank/DDBJ databases">
        <authorList>
            <person name="Hellsten U."/>
            <person name="Grimwood J."/>
            <person name="Chapman J.A."/>
            <person name="Shapiro H."/>
            <person name="Aerts A."/>
            <person name="Otillar R.P."/>
            <person name="Terry A.Y."/>
            <person name="Boore J.L."/>
            <person name="Simakov O."/>
            <person name="Marletaz F."/>
            <person name="Cho S.-J."/>
            <person name="Edsinger-Gonzales E."/>
            <person name="Havlak P."/>
            <person name="Kuo D.-H."/>
            <person name="Larsson T."/>
            <person name="Lv J."/>
            <person name="Arendt D."/>
            <person name="Savage R."/>
            <person name="Osoegawa K."/>
            <person name="de Jong P."/>
            <person name="Lindberg D.R."/>
            <person name="Seaver E.C."/>
            <person name="Weisblat D.A."/>
            <person name="Putnam N.H."/>
            <person name="Grigoriev I.V."/>
            <person name="Rokhsar D.S."/>
        </authorList>
    </citation>
    <scope>NUCLEOTIDE SEQUENCE</scope>
    <source>
        <strain evidence="10">I ESC-2004</strain>
    </source>
</reference>
<feature type="domain" description="Sushi" evidence="7">
    <location>
        <begin position="811"/>
        <end position="882"/>
    </location>
</feature>
<reference evidence="8 10" key="2">
    <citation type="journal article" date="2013" name="Nature">
        <title>Insights into bilaterian evolution from three spiralian genomes.</title>
        <authorList>
            <person name="Simakov O."/>
            <person name="Marletaz F."/>
            <person name="Cho S.J."/>
            <person name="Edsinger-Gonzales E."/>
            <person name="Havlak P."/>
            <person name="Hellsten U."/>
            <person name="Kuo D.H."/>
            <person name="Larsson T."/>
            <person name="Lv J."/>
            <person name="Arendt D."/>
            <person name="Savage R."/>
            <person name="Osoegawa K."/>
            <person name="de Jong P."/>
            <person name="Grimwood J."/>
            <person name="Chapman J.A."/>
            <person name="Shapiro H."/>
            <person name="Aerts A."/>
            <person name="Otillar R.P."/>
            <person name="Terry A.Y."/>
            <person name="Boore J.L."/>
            <person name="Grigoriev I.V."/>
            <person name="Lindberg D.R."/>
            <person name="Seaver E.C."/>
            <person name="Weisblat D.A."/>
            <person name="Putnam N.H."/>
            <person name="Rokhsar D.S."/>
        </authorList>
    </citation>
    <scope>NUCLEOTIDE SEQUENCE</scope>
    <source>
        <strain evidence="8 10">I ESC-2004</strain>
    </source>
</reference>
<dbReference type="Pfam" id="PF07699">
    <property type="entry name" value="Ephrin_rec_like"/>
    <property type="match status" value="2"/>
</dbReference>
<gene>
    <name evidence="8" type="ORF">CAPTEDRAFT_223058</name>
</gene>
<feature type="domain" description="Sushi" evidence="7">
    <location>
        <begin position="573"/>
        <end position="630"/>
    </location>
</feature>
<comment type="caution">
    <text evidence="5">Lacks conserved residue(s) required for the propagation of feature annotation.</text>
</comment>
<feature type="domain" description="Sushi" evidence="7">
    <location>
        <begin position="393"/>
        <end position="454"/>
    </location>
</feature>
<feature type="chain" id="PRO_5008787157" description="Sushi domain-containing protein" evidence="6">
    <location>
        <begin position="20"/>
        <end position="1135"/>
    </location>
</feature>
<dbReference type="PANTHER" id="PTHR45656">
    <property type="entry name" value="PROTEIN CBR-CLEC-78"/>
    <property type="match status" value="1"/>
</dbReference>
<evidence type="ECO:0000256" key="1">
    <source>
        <dbReference type="ARBA" id="ARBA00022659"/>
    </source>
</evidence>
<feature type="domain" description="Sushi" evidence="7">
    <location>
        <begin position="512"/>
        <end position="572"/>
    </location>
</feature>
<dbReference type="InterPro" id="IPR000436">
    <property type="entry name" value="Sushi_SCR_CCP_dom"/>
</dbReference>
<sequence length="1135" mass="124364">MKPLLSLVLLCIACHSTFGYLNFVDVYIEKGVGHYENFIRIDDHLGYGSDADWTKITGRNSQNGAVSYFQALRSAHEGNLYGQRGEEMKDYSFEKQIYVCSNVRIGDERPGSVLSTSQCPSGQREEMNFYVAEENNPHVEPLYFVTCEFTEDLNSDSDETGELLYSRISRQQINCFSNNHRVVETATMFVSKPLTQCPPTDNPRNGYASSVATTRGIQKAATFSCHLGYEIQGSETRQCDTSTGAWRGRVPTCSKIVCPRPYTIEHASVDRDRQYKYTDVAAYTCDEGYDFRSVSTMRCNEQGTWSDAGVECERVSCNYPGIIRNGDVKGSSYQYGDSVEFECHPGYFLEGAHEADCLATGRWSTSVPNCRSRHTPSQALFISIHPFTFFIEILCPTVSYPANGMRTQTDRGVGSEIIYSCNQGYLLEGSDTITCEQQEAGTGAWSETPPTCTVITCLALAAPFNGGIRGDDFTYGQQVGFYCDTGYTLRGSHVSTCGPDGWDAEVPTCEIVQCRPPTFGEHIQLQSENTNVYVYNNVLSFSCDGGFQLEGSSSIRCQENGRWSERVPTCEAVRCPALPAPENGARDVDDFSYGNTATFSCFPGYALEGEAESTCMENGIWDHTVPRCTPCPRGSYKDTSDNEECVACPPNSFTSSVGSTSIAHCQCDSGSAAAGGEGLCEVIECQQLTAPENGVISECGTEAGAECLISCNPACPMGTYKEGVSTTSSCIPCPRHTNSDPDSPAASVEECFCKPGYHNPSGNGCEDIDECATNNGGCNQQCTNLDGDRICTCTIPGYRLGADGATCTPAQSCPKLEASFSEGHLSCSQVIEYNAATCHIRCNPGFYFVSGVNNYVTCGPDTSYEWSHRLVNKTARIPTCTEEFFVDVTLTMSYKYRSGVHCNTLPILQSQVEEQIENAILEMNMCRKQCVITDMNITCSELSGQAQHQSELTLTFDALVKNPEENAVSPDCDPLCRRLNMREMLREAFNVKSQLMKLVNVEDNRFGLANLLPDTEIDRDSFEFGRPTMLCEDGRVFTKNRMCVPCDAGYHLPSRDLKACLPCPQGTYQDLKGQTACLPCLAGATTLGEAADHPTMCNVRVVKVGDDKSDGVQHQGKAIDVAVSEEEVDEILSVI</sequence>
<feature type="disulfide bond" evidence="5">
    <location>
        <begin position="601"/>
        <end position="628"/>
    </location>
</feature>
<feature type="domain" description="Sushi" evidence="7">
    <location>
        <begin position="195"/>
        <end position="255"/>
    </location>
</feature>
<dbReference type="InterPro" id="IPR001881">
    <property type="entry name" value="EGF-like_Ca-bd_dom"/>
</dbReference>
<dbReference type="PANTHER" id="PTHR45656:SF4">
    <property type="entry name" value="PROTEIN CBR-CLEC-78"/>
    <property type="match status" value="1"/>
</dbReference>
<dbReference type="Gene3D" id="2.10.70.10">
    <property type="entry name" value="Complement Module, domain 1"/>
    <property type="match status" value="7"/>
</dbReference>
<dbReference type="OMA" id="MPEARRQ"/>
<keyword evidence="3" id="KW-0677">Repeat</keyword>